<dbReference type="PANTHER" id="PTHR43080">
    <property type="entry name" value="CBS DOMAIN-CONTAINING PROTEIN CBSX3, MITOCHONDRIAL"/>
    <property type="match status" value="1"/>
</dbReference>
<dbReference type="RefSeq" id="WP_097191038.1">
    <property type="nucleotide sequence ID" value="NZ_OCSU01000004.1"/>
</dbReference>
<dbReference type="EMBL" id="OCSU01000004">
    <property type="protein sequence ID" value="SOE91244.1"/>
    <property type="molecule type" value="Genomic_DNA"/>
</dbReference>
<comment type="caution">
    <text evidence="4">The sequence shown here is derived from an EMBL/GenBank/DDBJ whole genome shotgun (WGS) entry which is preliminary data.</text>
</comment>
<dbReference type="InterPro" id="IPR046342">
    <property type="entry name" value="CBS_dom_sf"/>
</dbReference>
<keyword evidence="1 2" id="KW-0129">CBS domain</keyword>
<organism evidence="4 5">
    <name type="scientific">Caballeronia arationis</name>
    <dbReference type="NCBI Taxonomy" id="1777142"/>
    <lineage>
        <taxon>Bacteria</taxon>
        <taxon>Pseudomonadati</taxon>
        <taxon>Pseudomonadota</taxon>
        <taxon>Betaproteobacteria</taxon>
        <taxon>Burkholderiales</taxon>
        <taxon>Burkholderiaceae</taxon>
        <taxon>Caballeronia</taxon>
    </lineage>
</organism>
<feature type="domain" description="CBS" evidence="3">
    <location>
        <begin position="6"/>
        <end position="62"/>
    </location>
</feature>
<gene>
    <name evidence="4" type="ORF">SAMN05446927_8142</name>
</gene>
<dbReference type="PROSITE" id="PS51371">
    <property type="entry name" value="CBS"/>
    <property type="match status" value="2"/>
</dbReference>
<evidence type="ECO:0000256" key="1">
    <source>
        <dbReference type="ARBA" id="ARBA00023122"/>
    </source>
</evidence>
<proteinExistence type="predicted"/>
<keyword evidence="5" id="KW-1185">Reference proteome</keyword>
<dbReference type="Gene3D" id="3.10.580.10">
    <property type="entry name" value="CBS-domain"/>
    <property type="match status" value="1"/>
</dbReference>
<name>A0A7Z7IEY1_9BURK</name>
<reference evidence="4 5" key="1">
    <citation type="submission" date="2017-09" db="EMBL/GenBank/DDBJ databases">
        <authorList>
            <person name="Varghese N."/>
            <person name="Submissions S."/>
        </authorList>
    </citation>
    <scope>NUCLEOTIDE SEQUENCE [LARGE SCALE GENOMIC DNA]</scope>
    <source>
        <strain evidence="4 5">OK806</strain>
    </source>
</reference>
<dbReference type="InterPro" id="IPR021327">
    <property type="entry name" value="DUF2934"/>
</dbReference>
<sequence>MLVSEKMKPAIFLEPDETLAAAARKLRKDNIGCLPVCQEGRLLGMITDRDIAMRGVADNRDPNHMRVREAMSLDAICCSKEDSVEQAGTLMRDAHVQRLAVVNADRHLVGVISLTDLEGGGSERRPFEVIFYKEILGHSGLPHHSELMRISVAQGTKQEAVEAAIIQFEETKRVTNWTTAADGYDVVSIHVGEHGESHEVLELTSERDAKIRPRARVLWEQAGVPEGKDAQFWEQAAGEVDSERPPPRPNERVQ</sequence>
<dbReference type="AlphaFoldDB" id="A0A7Z7IEY1"/>
<dbReference type="CDD" id="cd04622">
    <property type="entry name" value="CBS_pair_HRP1_like"/>
    <property type="match status" value="1"/>
</dbReference>
<dbReference type="SUPFAM" id="SSF54631">
    <property type="entry name" value="CBS-domain pair"/>
    <property type="match status" value="1"/>
</dbReference>
<dbReference type="InterPro" id="IPR000644">
    <property type="entry name" value="CBS_dom"/>
</dbReference>
<evidence type="ECO:0000313" key="5">
    <source>
        <dbReference type="Proteomes" id="UP000219522"/>
    </source>
</evidence>
<dbReference type="Pfam" id="PF00571">
    <property type="entry name" value="CBS"/>
    <property type="match status" value="2"/>
</dbReference>
<dbReference type="PANTHER" id="PTHR43080:SF2">
    <property type="entry name" value="CBS DOMAIN-CONTAINING PROTEIN"/>
    <property type="match status" value="1"/>
</dbReference>
<evidence type="ECO:0000259" key="3">
    <source>
        <dbReference type="PROSITE" id="PS51371"/>
    </source>
</evidence>
<dbReference type="Pfam" id="PF11154">
    <property type="entry name" value="DUF2934"/>
    <property type="match status" value="1"/>
</dbReference>
<evidence type="ECO:0000256" key="2">
    <source>
        <dbReference type="PROSITE-ProRule" id="PRU00703"/>
    </source>
</evidence>
<evidence type="ECO:0000313" key="4">
    <source>
        <dbReference type="EMBL" id="SOE91244.1"/>
    </source>
</evidence>
<accession>A0A7Z7IEY1</accession>
<dbReference type="SMART" id="SM00116">
    <property type="entry name" value="CBS"/>
    <property type="match status" value="2"/>
</dbReference>
<feature type="domain" description="CBS" evidence="3">
    <location>
        <begin position="71"/>
        <end position="127"/>
    </location>
</feature>
<dbReference type="InterPro" id="IPR051257">
    <property type="entry name" value="Diverse_CBS-Domain"/>
</dbReference>
<protein>
    <submittedName>
        <fullName evidence="4">CBS domain-containing protein</fullName>
    </submittedName>
</protein>
<dbReference type="Proteomes" id="UP000219522">
    <property type="component" value="Unassembled WGS sequence"/>
</dbReference>